<evidence type="ECO:0000313" key="3">
    <source>
        <dbReference type="Proteomes" id="UP000449969"/>
    </source>
</evidence>
<keyword evidence="3" id="KW-1185">Reference proteome</keyword>
<feature type="region of interest" description="Disordered" evidence="1">
    <location>
        <begin position="65"/>
        <end position="86"/>
    </location>
</feature>
<dbReference type="AlphaFoldDB" id="A0A844TNS1"/>
<dbReference type="OrthoDB" id="8281596at2"/>
<proteinExistence type="predicted"/>
<comment type="caution">
    <text evidence="2">The sequence shown here is derived from an EMBL/GenBank/DDBJ whole genome shotgun (WGS) entry which is preliminary data.</text>
</comment>
<dbReference type="EMBL" id="WQNE01000029">
    <property type="protein sequence ID" value="MVT76932.1"/>
    <property type="molecule type" value="Genomic_DNA"/>
</dbReference>
<evidence type="ECO:0000313" key="2">
    <source>
        <dbReference type="EMBL" id="MVT76932.1"/>
    </source>
</evidence>
<accession>A0A844TNS1</accession>
<gene>
    <name evidence="2" type="ORF">GPL20_28465</name>
</gene>
<protein>
    <submittedName>
        <fullName evidence="2">Uncharacterized protein</fullName>
    </submittedName>
</protein>
<evidence type="ECO:0000256" key="1">
    <source>
        <dbReference type="SAM" id="MobiDB-lite"/>
    </source>
</evidence>
<feature type="region of interest" description="Disordered" evidence="1">
    <location>
        <begin position="1"/>
        <end position="34"/>
    </location>
</feature>
<feature type="compositionally biased region" description="Basic and acidic residues" evidence="1">
    <location>
        <begin position="69"/>
        <end position="80"/>
    </location>
</feature>
<reference evidence="2 3" key="1">
    <citation type="submission" date="2019-12" db="EMBL/GenBank/DDBJ databases">
        <title>Draft genome sequences Bradyrhizobium cajani AMBPC1010, Bradyrhizobium pachyrhizi AMBPC1040 and Bradyrhizobium yuanmingense ALSPC3051, three plant growth promoting strains isolated from nodules of Cajanus cajan L. in Dominican Republic.</title>
        <authorList>
            <person name="Flores-Felix J.D."/>
            <person name="Araujo J."/>
            <person name="Diaz-Alcantara C."/>
            <person name="Gonzalez-Andres F."/>
            <person name="Velazquez E."/>
        </authorList>
    </citation>
    <scope>NUCLEOTIDE SEQUENCE [LARGE SCALE GENOMIC DNA]</scope>
    <source>
        <strain evidence="2 3">1010</strain>
    </source>
</reference>
<name>A0A844TNS1_9BRAD</name>
<sequence>MQEERPMPTGHGSKTHFRSGMHGKGDGTGAMAEIPKDKIGDNMVLSNRDKAQHSDIRGMDGKFIQTEQYQDHAANRLDEKPENDET</sequence>
<organism evidence="2 3">
    <name type="scientific">Bradyrhizobium cajani</name>
    <dbReference type="NCBI Taxonomy" id="1928661"/>
    <lineage>
        <taxon>Bacteria</taxon>
        <taxon>Pseudomonadati</taxon>
        <taxon>Pseudomonadota</taxon>
        <taxon>Alphaproteobacteria</taxon>
        <taxon>Hyphomicrobiales</taxon>
        <taxon>Nitrobacteraceae</taxon>
        <taxon>Bradyrhizobium</taxon>
    </lineage>
</organism>
<dbReference type="Proteomes" id="UP000449969">
    <property type="component" value="Unassembled WGS sequence"/>
</dbReference>